<dbReference type="AlphaFoldDB" id="A0A1G9NNL8"/>
<reference evidence="2" key="1">
    <citation type="submission" date="2016-10" db="EMBL/GenBank/DDBJ databases">
        <authorList>
            <person name="Varghese N."/>
            <person name="Submissions S."/>
        </authorList>
    </citation>
    <scope>NUCLEOTIDE SEQUENCE [LARGE SCALE GENOMIC DNA]</scope>
    <source>
        <strain evidence="2">DSM 45419</strain>
    </source>
</reference>
<keyword evidence="2" id="KW-1185">Reference proteome</keyword>
<dbReference type="Proteomes" id="UP000198680">
    <property type="component" value="Unassembled WGS sequence"/>
</dbReference>
<dbReference type="CDD" id="cd01301">
    <property type="entry name" value="rDP_like"/>
    <property type="match status" value="1"/>
</dbReference>
<proteinExistence type="predicted"/>
<organism evidence="1 2">
    <name type="scientific">Geodermatophilus siccatus</name>
    <dbReference type="NCBI Taxonomy" id="1137991"/>
    <lineage>
        <taxon>Bacteria</taxon>
        <taxon>Bacillati</taxon>
        <taxon>Actinomycetota</taxon>
        <taxon>Actinomycetes</taxon>
        <taxon>Geodermatophilales</taxon>
        <taxon>Geodermatophilaceae</taxon>
        <taxon>Geodermatophilus</taxon>
    </lineage>
</organism>
<dbReference type="InterPro" id="IPR032466">
    <property type="entry name" value="Metal_Hydrolase"/>
</dbReference>
<dbReference type="STRING" id="1137991.SAMN05660642_01098"/>
<dbReference type="EMBL" id="FNHE01000002">
    <property type="protein sequence ID" value="SDL87627.1"/>
    <property type="molecule type" value="Genomic_DNA"/>
</dbReference>
<dbReference type="Pfam" id="PF01244">
    <property type="entry name" value="Peptidase_M19"/>
    <property type="match status" value="1"/>
</dbReference>
<dbReference type="PROSITE" id="PS51365">
    <property type="entry name" value="RENAL_DIPEPTIDASE_2"/>
    <property type="match status" value="1"/>
</dbReference>
<evidence type="ECO:0000313" key="1">
    <source>
        <dbReference type="EMBL" id="SDL87627.1"/>
    </source>
</evidence>
<dbReference type="InterPro" id="IPR008257">
    <property type="entry name" value="Pept_M19"/>
</dbReference>
<sequence length="398" mass="42508">MASAPPAALTTARDLLRHHPLVDGHNDLAWRIREGSGLDLRRVDLAAPVVGTHTDLPRLRRGGVGAQFWSVYVPGALQGEAALATTLEQVDLVHRMIGRHPDDLELALSADDVEGAFARGRIASLLGAEGGHSIAGSLGVLRMLHRLGVRYLTLTHNVNVPWADSATDVPATGGLSAFGEEVVREMNRLGMLVDLSHVADSTARDALRVTEAPVVFSHSGARAVCDHPRNVPDDLLRGLAANGGVCMVTFVSDFVSPGCRAWALGLRAEVERRGLDPRDAAVRAAVAGEHLADHPRPRATLAQVADHVEHVRRVAGVDHVGLGGDYDGAEDLPEGLEDVSCYPALIAELLDRGWRRDECARLVGGNVLRVLREAEALARSASARRGPSTARIEDLDRA</sequence>
<dbReference type="OrthoDB" id="9804920at2"/>
<accession>A0A1G9NNL8</accession>
<dbReference type="GO" id="GO:0070573">
    <property type="term" value="F:metallodipeptidase activity"/>
    <property type="evidence" value="ECO:0007669"/>
    <property type="project" value="InterPro"/>
</dbReference>
<dbReference type="PANTHER" id="PTHR10443">
    <property type="entry name" value="MICROSOMAL DIPEPTIDASE"/>
    <property type="match status" value="1"/>
</dbReference>
<protein>
    <submittedName>
        <fullName evidence="1">Membrane dipeptidase</fullName>
    </submittedName>
</protein>
<dbReference type="RefSeq" id="WP_091214831.1">
    <property type="nucleotide sequence ID" value="NZ_FNHE01000002.1"/>
</dbReference>
<dbReference type="GO" id="GO:0006508">
    <property type="term" value="P:proteolysis"/>
    <property type="evidence" value="ECO:0007669"/>
    <property type="project" value="InterPro"/>
</dbReference>
<dbReference type="PANTHER" id="PTHR10443:SF12">
    <property type="entry name" value="DIPEPTIDASE"/>
    <property type="match status" value="1"/>
</dbReference>
<evidence type="ECO:0000313" key="2">
    <source>
        <dbReference type="Proteomes" id="UP000198680"/>
    </source>
</evidence>
<dbReference type="Gene3D" id="3.20.20.140">
    <property type="entry name" value="Metal-dependent hydrolases"/>
    <property type="match status" value="1"/>
</dbReference>
<name>A0A1G9NNL8_9ACTN</name>
<gene>
    <name evidence="1" type="ORF">SAMN05660642_01098</name>
</gene>
<dbReference type="SUPFAM" id="SSF51556">
    <property type="entry name" value="Metallo-dependent hydrolases"/>
    <property type="match status" value="1"/>
</dbReference>